<protein>
    <submittedName>
        <fullName evidence="1">Uncharacterized protein</fullName>
    </submittedName>
</protein>
<dbReference type="InterPro" id="IPR023346">
    <property type="entry name" value="Lysozyme-like_dom_sf"/>
</dbReference>
<evidence type="ECO:0000313" key="2">
    <source>
        <dbReference type="Proteomes" id="UP001529514"/>
    </source>
</evidence>
<dbReference type="Proteomes" id="UP001529514">
    <property type="component" value="Chromosome"/>
</dbReference>
<accession>A0ABM8K420</accession>
<dbReference type="Gene3D" id="1.10.530.10">
    <property type="match status" value="1"/>
</dbReference>
<sequence length="441" mass="50340">MKPLDPTNCIDCQKILKHWIEFQLVDEQGEPLTGIPYKLTSRGNKSIVRTGTTDGNGILREEDLPPMPVILSMSAQPLADEIVKRTPRPKTGEANSHVKPKTLTDGHEYQYITLGMLSDGYPTMQGWQEQELQNSDHFHGSTLQGLSTHKLKRRHVLEMRVIQGCACDRDITLAELKKIAPLARESVLEDNLKAFNDGFKDFGITTCRGKAHFFAQICHESGGLRILKEGGGENKGYQPWYGRGFIQLTYKSNYTYYGKYANEDVTSSTENRDKLLSSPHSVKSAFWFYKIHARAFNAARHDDFNKVTAIINGGFTGYTDRLNKLITAVMVLKAGHLNELLEDERFKFTRSSIYNNPINSFAWGLWHDSGTTQHGPVKNRDEALRGYERAQELLAKSPFSEKQLDKKIYEIKKRDIPNYINERIAILRREVEREGRERRGN</sequence>
<dbReference type="EMBL" id="AP028978">
    <property type="protein sequence ID" value="BET98452.1"/>
    <property type="molecule type" value="Genomic_DNA"/>
</dbReference>
<dbReference type="RefSeq" id="WP_374051937.1">
    <property type="nucleotide sequence ID" value="NZ_AP028978.1"/>
</dbReference>
<proteinExistence type="predicted"/>
<gene>
    <name evidence="1" type="ORF">TCT1_33730</name>
</gene>
<dbReference type="SUPFAM" id="SSF53955">
    <property type="entry name" value="Lysozyme-like"/>
    <property type="match status" value="1"/>
</dbReference>
<name>A0ABM8K420_9GAMM</name>
<evidence type="ECO:0000313" key="1">
    <source>
        <dbReference type="EMBL" id="BET98452.1"/>
    </source>
</evidence>
<reference evidence="1 2" key="1">
    <citation type="submission" date="2023-10" db="EMBL/GenBank/DDBJ databases">
        <title>Xenorhabdus taiwanensis sp. nov., a symbiotic bacterium associated with the entomopathogenic nematode Steinernema taiwanensis.</title>
        <authorList>
            <person name="Tseng C.T."/>
            <person name="Shu H.Y."/>
            <person name="Chen M.H."/>
            <person name="Fang Y.J."/>
            <person name="Wu T.L."/>
            <person name="Lin Y.C."/>
            <person name="Huang C.J."/>
        </authorList>
    </citation>
    <scope>NUCLEOTIDE SEQUENCE [LARGE SCALE GENOMIC DNA]</scope>
    <source>
        <strain evidence="1 2">TCT-1</strain>
    </source>
</reference>
<organism evidence="1 2">
    <name type="scientific">Xenorhabdus taiwanensis</name>
    <dbReference type="NCBI Taxonomy" id="3085177"/>
    <lineage>
        <taxon>Bacteria</taxon>
        <taxon>Pseudomonadati</taxon>
        <taxon>Pseudomonadota</taxon>
        <taxon>Gammaproteobacteria</taxon>
        <taxon>Enterobacterales</taxon>
        <taxon>Morganellaceae</taxon>
        <taxon>Xenorhabdus</taxon>
    </lineage>
</organism>
<keyword evidence="2" id="KW-1185">Reference proteome</keyword>